<dbReference type="SUPFAM" id="SSF64005">
    <property type="entry name" value="Undecaprenyl diphosphate synthase"/>
    <property type="match status" value="1"/>
</dbReference>
<dbReference type="EMBL" id="JABFUD020000009">
    <property type="protein sequence ID" value="KAI5075407.1"/>
    <property type="molecule type" value="Genomic_DNA"/>
</dbReference>
<keyword evidence="1" id="KW-0808">Transferase</keyword>
<dbReference type="GO" id="GO:0045547">
    <property type="term" value="F:ditrans,polycis-polyprenyl diphosphate synthase [(2E,6E)-farnesyl diphosphate specific] activity"/>
    <property type="evidence" value="ECO:0007669"/>
    <property type="project" value="TreeGrafter"/>
</dbReference>
<evidence type="ECO:0000313" key="2">
    <source>
        <dbReference type="EMBL" id="KAI5075407.1"/>
    </source>
</evidence>
<sequence length="158" mass="17595">MTTNVHSILRRSAASPRTQMKSFNRINTIRAAAVLSPAGTERNLSSHTVDSLIANQQRPAGGLQLPHGLDPAFLPRHVALFLDGHNRWRKEKAVPTEVAFEASGRAWKEIVKVSAAWGISAFTTFFFSTENWDRPEDEVQKVLQAYTVLMHGVCDELV</sequence>
<dbReference type="OrthoDB" id="4173905at2759"/>
<name>A0A9D4UX68_ADICA</name>
<accession>A0A9D4UX68</accession>
<proteinExistence type="predicted"/>
<dbReference type="InterPro" id="IPR001441">
    <property type="entry name" value="UPP_synth-like"/>
</dbReference>
<evidence type="ECO:0008006" key="4">
    <source>
        <dbReference type="Google" id="ProtNLM"/>
    </source>
</evidence>
<evidence type="ECO:0000256" key="1">
    <source>
        <dbReference type="ARBA" id="ARBA00022679"/>
    </source>
</evidence>
<dbReference type="PANTHER" id="PTHR10291">
    <property type="entry name" value="DEHYDRODOLICHYL DIPHOSPHATE SYNTHASE FAMILY MEMBER"/>
    <property type="match status" value="1"/>
</dbReference>
<dbReference type="GO" id="GO:0016094">
    <property type="term" value="P:polyprenol biosynthetic process"/>
    <property type="evidence" value="ECO:0007669"/>
    <property type="project" value="TreeGrafter"/>
</dbReference>
<comment type="caution">
    <text evidence="2">The sequence shown here is derived from an EMBL/GenBank/DDBJ whole genome shotgun (WGS) entry which is preliminary data.</text>
</comment>
<feature type="non-terminal residue" evidence="2">
    <location>
        <position position="158"/>
    </location>
</feature>
<dbReference type="PANTHER" id="PTHR10291:SF0">
    <property type="entry name" value="DEHYDRODOLICHYL DIPHOSPHATE SYNTHASE 2"/>
    <property type="match status" value="1"/>
</dbReference>
<dbReference type="InterPro" id="IPR036424">
    <property type="entry name" value="UPP_synth-like_sf"/>
</dbReference>
<dbReference type="AlphaFoldDB" id="A0A9D4UX68"/>
<evidence type="ECO:0000313" key="3">
    <source>
        <dbReference type="Proteomes" id="UP000886520"/>
    </source>
</evidence>
<keyword evidence="3" id="KW-1185">Reference proteome</keyword>
<dbReference type="Pfam" id="PF01255">
    <property type="entry name" value="Prenyltransf"/>
    <property type="match status" value="1"/>
</dbReference>
<organism evidence="2 3">
    <name type="scientific">Adiantum capillus-veneris</name>
    <name type="common">Maidenhair fern</name>
    <dbReference type="NCBI Taxonomy" id="13818"/>
    <lineage>
        <taxon>Eukaryota</taxon>
        <taxon>Viridiplantae</taxon>
        <taxon>Streptophyta</taxon>
        <taxon>Embryophyta</taxon>
        <taxon>Tracheophyta</taxon>
        <taxon>Polypodiopsida</taxon>
        <taxon>Polypodiidae</taxon>
        <taxon>Polypodiales</taxon>
        <taxon>Pteridineae</taxon>
        <taxon>Pteridaceae</taxon>
        <taxon>Vittarioideae</taxon>
        <taxon>Adiantum</taxon>
    </lineage>
</organism>
<reference evidence="2" key="1">
    <citation type="submission" date="2021-01" db="EMBL/GenBank/DDBJ databases">
        <title>Adiantum capillus-veneris genome.</title>
        <authorList>
            <person name="Fang Y."/>
            <person name="Liao Q."/>
        </authorList>
    </citation>
    <scope>NUCLEOTIDE SEQUENCE</scope>
    <source>
        <strain evidence="2">H3</strain>
        <tissue evidence="2">Leaf</tissue>
    </source>
</reference>
<gene>
    <name evidence="2" type="ORF">GOP47_0009483</name>
</gene>
<dbReference type="Proteomes" id="UP000886520">
    <property type="component" value="Chromosome 9"/>
</dbReference>
<protein>
    <recommendedName>
        <fullName evidence="4">Alkyl transferase</fullName>
    </recommendedName>
</protein>
<dbReference type="Gene3D" id="3.40.1180.10">
    <property type="entry name" value="Decaprenyl diphosphate synthase-like"/>
    <property type="match status" value="1"/>
</dbReference>